<accession>A0ABP9USQ5</accession>
<dbReference type="PANTHER" id="PTHR33055:SF3">
    <property type="entry name" value="PUTATIVE TRANSPOSASE FOR IS117-RELATED"/>
    <property type="match status" value="1"/>
</dbReference>
<organism evidence="3 4">
    <name type="scientific">Haloferula sargassicola</name>
    <dbReference type="NCBI Taxonomy" id="490096"/>
    <lineage>
        <taxon>Bacteria</taxon>
        <taxon>Pseudomonadati</taxon>
        <taxon>Verrucomicrobiota</taxon>
        <taxon>Verrucomicrobiia</taxon>
        <taxon>Verrucomicrobiales</taxon>
        <taxon>Verrucomicrobiaceae</taxon>
        <taxon>Haloferula</taxon>
    </lineage>
</organism>
<dbReference type="RefSeq" id="WP_353568484.1">
    <property type="nucleotide sequence ID" value="NZ_BAABRI010000024.1"/>
</dbReference>
<feature type="domain" description="Transposase IS116/IS110/IS902 C-terminal" evidence="2">
    <location>
        <begin position="219"/>
        <end position="293"/>
    </location>
</feature>
<dbReference type="Pfam" id="PF02371">
    <property type="entry name" value="Transposase_20"/>
    <property type="match status" value="1"/>
</dbReference>
<evidence type="ECO:0000259" key="2">
    <source>
        <dbReference type="Pfam" id="PF02371"/>
    </source>
</evidence>
<dbReference type="InterPro" id="IPR003346">
    <property type="entry name" value="Transposase_20"/>
</dbReference>
<comment type="caution">
    <text evidence="3">The sequence shown here is derived from an EMBL/GenBank/DDBJ whole genome shotgun (WGS) entry which is preliminary data.</text>
</comment>
<dbReference type="NCBIfam" id="NF033542">
    <property type="entry name" value="transpos_IS110"/>
    <property type="match status" value="1"/>
</dbReference>
<evidence type="ECO:0000313" key="4">
    <source>
        <dbReference type="Proteomes" id="UP001476282"/>
    </source>
</evidence>
<reference evidence="3 4" key="1">
    <citation type="submission" date="2024-02" db="EMBL/GenBank/DDBJ databases">
        <title>Haloferula sargassicola NBRC 104335.</title>
        <authorList>
            <person name="Ichikawa N."/>
            <person name="Katano-Makiyama Y."/>
            <person name="Hidaka K."/>
        </authorList>
    </citation>
    <scope>NUCLEOTIDE SEQUENCE [LARGE SCALE GENOMIC DNA]</scope>
    <source>
        <strain evidence="3 4">NBRC 104335</strain>
    </source>
</reference>
<sequence>MKTNSSTTTIGIDLGDRKHSICVLAVDGKILAETTLANTREAMSRFSKKYPGALVVMEVGMQSPWISRFFTDLGHRVLVANPRKVRAIYQNDRKCDRKDAAMLAKLARADETLLAPIEHGTEQAQLDLLQVKLRDNLVRQRVDVISAVRFTLKSLGIRLGSPNTNCFARHARRELAEGDAGILALIEPSLMVIETMTAQIKKLDGAIAELAAESYPETEVLTQIAGVGPITSLTFILTIGDPERFRRPRDIGAYLGLVPKRDQSGDTDKQMRISKAGDTYLRKLLVGAAQYVLGPFGPDTTLKRHGQKLAERGGPRAKKKAVVAIARKLAVLMLALWREEQIYKPLRHRAA</sequence>
<gene>
    <name evidence="3" type="ORF">Hsar01_03633</name>
</gene>
<name>A0ABP9USQ5_9BACT</name>
<dbReference type="Pfam" id="PF01548">
    <property type="entry name" value="DEDD_Tnp_IS110"/>
    <property type="match status" value="1"/>
</dbReference>
<dbReference type="PANTHER" id="PTHR33055">
    <property type="entry name" value="TRANSPOSASE FOR INSERTION SEQUENCE ELEMENT IS1111A"/>
    <property type="match status" value="1"/>
</dbReference>
<evidence type="ECO:0000259" key="1">
    <source>
        <dbReference type="Pfam" id="PF01548"/>
    </source>
</evidence>
<dbReference type="InterPro" id="IPR047650">
    <property type="entry name" value="Transpos_IS110"/>
</dbReference>
<keyword evidence="4" id="KW-1185">Reference proteome</keyword>
<feature type="domain" description="Transposase IS110-like N-terminal" evidence="1">
    <location>
        <begin position="10"/>
        <end position="154"/>
    </location>
</feature>
<dbReference type="Proteomes" id="UP001476282">
    <property type="component" value="Unassembled WGS sequence"/>
</dbReference>
<protein>
    <submittedName>
        <fullName evidence="3">IS110 family transposase ISCARN52</fullName>
    </submittedName>
</protein>
<dbReference type="InterPro" id="IPR002525">
    <property type="entry name" value="Transp_IS110-like_N"/>
</dbReference>
<dbReference type="EMBL" id="BAABRI010000024">
    <property type="protein sequence ID" value="GAA5484389.1"/>
    <property type="molecule type" value="Genomic_DNA"/>
</dbReference>
<proteinExistence type="predicted"/>
<evidence type="ECO:0000313" key="3">
    <source>
        <dbReference type="EMBL" id="GAA5484389.1"/>
    </source>
</evidence>